<evidence type="ECO:0000256" key="1">
    <source>
        <dbReference type="ARBA" id="ARBA00001698"/>
    </source>
</evidence>
<evidence type="ECO:0000256" key="11">
    <source>
        <dbReference type="ARBA" id="ARBA00022692"/>
    </source>
</evidence>
<keyword evidence="9" id="KW-0444">Lipid biosynthesis</keyword>
<evidence type="ECO:0000256" key="10">
    <source>
        <dbReference type="ARBA" id="ARBA00022679"/>
    </source>
</evidence>
<dbReference type="GO" id="GO:0005886">
    <property type="term" value="C:plasma membrane"/>
    <property type="evidence" value="ECO:0007669"/>
    <property type="project" value="UniProtKB-SubCell"/>
</dbReference>
<keyword evidence="11 24" id="KW-0812">Transmembrane</keyword>
<evidence type="ECO:0000256" key="3">
    <source>
        <dbReference type="ARBA" id="ARBA00005119"/>
    </source>
</evidence>
<keyword evidence="16" id="KW-0594">Phospholipid biosynthesis</keyword>
<evidence type="ECO:0000256" key="12">
    <source>
        <dbReference type="ARBA" id="ARBA00022695"/>
    </source>
</evidence>
<evidence type="ECO:0000256" key="13">
    <source>
        <dbReference type="ARBA" id="ARBA00022989"/>
    </source>
</evidence>
<accession>A0A9D5R7H2</accession>
<reference evidence="25" key="1">
    <citation type="submission" date="2020-10" db="EMBL/GenBank/DDBJ databases">
        <title>ChiBAC.</title>
        <authorList>
            <person name="Zenner C."/>
            <person name="Hitch T.C.A."/>
            <person name="Clavel T."/>
        </authorList>
    </citation>
    <scope>NUCLEOTIDE SEQUENCE</scope>
    <source>
        <strain evidence="25">DSM 107454</strain>
    </source>
</reference>
<feature type="transmembrane region" description="Helical" evidence="24">
    <location>
        <begin position="61"/>
        <end position="79"/>
    </location>
</feature>
<evidence type="ECO:0000313" key="26">
    <source>
        <dbReference type="Proteomes" id="UP000806542"/>
    </source>
</evidence>
<name>A0A9D5R7H2_9FIRM</name>
<evidence type="ECO:0000256" key="21">
    <source>
        <dbReference type="ARBA" id="ARBA00032396"/>
    </source>
</evidence>
<dbReference type="EMBL" id="JADCKB010000002">
    <property type="protein sequence ID" value="MBE5039176.1"/>
    <property type="molecule type" value="Genomic_DNA"/>
</dbReference>
<evidence type="ECO:0000256" key="24">
    <source>
        <dbReference type="SAM" id="Phobius"/>
    </source>
</evidence>
<feature type="transmembrane region" description="Helical" evidence="24">
    <location>
        <begin position="110"/>
        <end position="132"/>
    </location>
</feature>
<evidence type="ECO:0000256" key="9">
    <source>
        <dbReference type="ARBA" id="ARBA00022516"/>
    </source>
</evidence>
<evidence type="ECO:0000256" key="5">
    <source>
        <dbReference type="ARBA" id="ARBA00010185"/>
    </source>
</evidence>
<dbReference type="PANTHER" id="PTHR46382">
    <property type="entry name" value="PHOSPHATIDATE CYTIDYLYLTRANSFERASE"/>
    <property type="match status" value="1"/>
</dbReference>
<evidence type="ECO:0000256" key="4">
    <source>
        <dbReference type="ARBA" id="ARBA00005189"/>
    </source>
</evidence>
<keyword evidence="10" id="KW-0808">Transferase</keyword>
<keyword evidence="8" id="KW-1003">Cell membrane</keyword>
<evidence type="ECO:0000256" key="18">
    <source>
        <dbReference type="ARBA" id="ARBA00029893"/>
    </source>
</evidence>
<feature type="transmembrane region" description="Helical" evidence="24">
    <location>
        <begin position="213"/>
        <end position="233"/>
    </location>
</feature>
<protein>
    <recommendedName>
        <fullName evidence="7">Phosphatidate cytidylyltransferase</fullName>
        <ecNumber evidence="6">2.7.7.41</ecNumber>
    </recommendedName>
    <alternativeName>
        <fullName evidence="20">CDP-DAG synthase</fullName>
    </alternativeName>
    <alternativeName>
        <fullName evidence="22">CDP-DG synthase</fullName>
    </alternativeName>
    <alternativeName>
        <fullName evidence="18">CDP-diacylglycerol synthase</fullName>
    </alternativeName>
    <alternativeName>
        <fullName evidence="21">CDP-diglyceride pyrophosphorylase</fullName>
    </alternativeName>
    <alternativeName>
        <fullName evidence="23">CDP-diglyceride synthase</fullName>
    </alternativeName>
    <alternativeName>
        <fullName evidence="19">CTP:phosphatidate cytidylyltransferase</fullName>
    </alternativeName>
</protein>
<sequence>MSNSMEASLKQRVITSAIGLPLIILMLFSPVPVIMGVIMVVSIIGLYEFYHAVGLQTHKPICLMGYLAALVIPLGIYLAPGTCMALVYLYVAALFIMMLISHRRVTLNHLALLIMGLLYIPYFLSHIIYIRNLEFGNFYIWLVFLGAFMTDTTAYFVGKQFGKRKLCPNISPKKTVAGALGGLAGGGLSFLLFGAVVNLFFTDALGGQHFNLFLLFLLGMIAAIVSEIGDLTASIIKRQYNIKDFGNLLPGHGGILDRCDSIVLVAPAIFLFLLKIGILA</sequence>
<evidence type="ECO:0000313" key="25">
    <source>
        <dbReference type="EMBL" id="MBE5039176.1"/>
    </source>
</evidence>
<keyword evidence="14" id="KW-0443">Lipid metabolism</keyword>
<keyword evidence="15 24" id="KW-0472">Membrane</keyword>
<keyword evidence="17" id="KW-1208">Phospholipid metabolism</keyword>
<evidence type="ECO:0000256" key="22">
    <source>
        <dbReference type="ARBA" id="ARBA00032743"/>
    </source>
</evidence>
<dbReference type="Pfam" id="PF01148">
    <property type="entry name" value="CTP_transf_1"/>
    <property type="match status" value="1"/>
</dbReference>
<dbReference type="AlphaFoldDB" id="A0A9D5R7H2"/>
<evidence type="ECO:0000256" key="20">
    <source>
        <dbReference type="ARBA" id="ARBA00032253"/>
    </source>
</evidence>
<dbReference type="GO" id="GO:0004605">
    <property type="term" value="F:phosphatidate cytidylyltransferase activity"/>
    <property type="evidence" value="ECO:0007669"/>
    <property type="project" value="UniProtKB-EC"/>
</dbReference>
<evidence type="ECO:0000256" key="19">
    <source>
        <dbReference type="ARBA" id="ARBA00031825"/>
    </source>
</evidence>
<organism evidence="25 26">
    <name type="scientific">Ructibacterium gallinarum</name>
    <dbReference type="NCBI Taxonomy" id="2779355"/>
    <lineage>
        <taxon>Bacteria</taxon>
        <taxon>Bacillati</taxon>
        <taxon>Bacillota</taxon>
        <taxon>Clostridia</taxon>
        <taxon>Eubacteriales</taxon>
        <taxon>Oscillospiraceae</taxon>
        <taxon>Ructibacterium</taxon>
    </lineage>
</organism>
<comment type="subcellular location">
    <subcellularLocation>
        <location evidence="2">Cell membrane</location>
        <topology evidence="2">Multi-pass membrane protein</topology>
    </subcellularLocation>
</comment>
<proteinExistence type="inferred from homology"/>
<evidence type="ECO:0000256" key="7">
    <source>
        <dbReference type="ARBA" id="ARBA00019373"/>
    </source>
</evidence>
<evidence type="ECO:0000256" key="17">
    <source>
        <dbReference type="ARBA" id="ARBA00023264"/>
    </source>
</evidence>
<evidence type="ECO:0000256" key="16">
    <source>
        <dbReference type="ARBA" id="ARBA00023209"/>
    </source>
</evidence>
<dbReference type="EC" id="2.7.7.41" evidence="6"/>
<comment type="catalytic activity">
    <reaction evidence="1">
        <text>a 1,2-diacyl-sn-glycero-3-phosphate + CTP + H(+) = a CDP-1,2-diacyl-sn-glycerol + diphosphate</text>
        <dbReference type="Rhea" id="RHEA:16229"/>
        <dbReference type="ChEBI" id="CHEBI:15378"/>
        <dbReference type="ChEBI" id="CHEBI:33019"/>
        <dbReference type="ChEBI" id="CHEBI:37563"/>
        <dbReference type="ChEBI" id="CHEBI:58332"/>
        <dbReference type="ChEBI" id="CHEBI:58608"/>
        <dbReference type="EC" id="2.7.7.41"/>
    </reaction>
</comment>
<comment type="pathway">
    <text evidence="4">Lipid metabolism.</text>
</comment>
<feature type="transmembrane region" description="Helical" evidence="24">
    <location>
        <begin position="262"/>
        <end position="279"/>
    </location>
</feature>
<evidence type="ECO:0000256" key="8">
    <source>
        <dbReference type="ARBA" id="ARBA00022475"/>
    </source>
</evidence>
<dbReference type="RefSeq" id="WP_226391739.1">
    <property type="nucleotide sequence ID" value="NZ_JADCKB010000002.1"/>
</dbReference>
<keyword evidence="13 24" id="KW-1133">Transmembrane helix</keyword>
<evidence type="ECO:0000256" key="14">
    <source>
        <dbReference type="ARBA" id="ARBA00023098"/>
    </source>
</evidence>
<evidence type="ECO:0000256" key="2">
    <source>
        <dbReference type="ARBA" id="ARBA00004651"/>
    </source>
</evidence>
<dbReference type="PANTHER" id="PTHR46382:SF1">
    <property type="entry name" value="PHOSPHATIDATE CYTIDYLYLTRANSFERASE"/>
    <property type="match status" value="1"/>
</dbReference>
<feature type="transmembrane region" description="Helical" evidence="24">
    <location>
        <begin position="138"/>
        <end position="158"/>
    </location>
</feature>
<dbReference type="Proteomes" id="UP000806542">
    <property type="component" value="Unassembled WGS sequence"/>
</dbReference>
<evidence type="ECO:0000256" key="6">
    <source>
        <dbReference type="ARBA" id="ARBA00012487"/>
    </source>
</evidence>
<comment type="pathway">
    <text evidence="3">Phospholipid metabolism; CDP-diacylglycerol biosynthesis; CDP-diacylglycerol from sn-glycerol 3-phosphate: step 3/3.</text>
</comment>
<gene>
    <name evidence="25" type="ORF">INF28_01660</name>
</gene>
<evidence type="ECO:0000256" key="15">
    <source>
        <dbReference type="ARBA" id="ARBA00023136"/>
    </source>
</evidence>
<keyword evidence="12 25" id="KW-0548">Nucleotidyltransferase</keyword>
<feature type="transmembrane region" description="Helical" evidence="24">
    <location>
        <begin position="20"/>
        <end position="49"/>
    </location>
</feature>
<feature type="transmembrane region" description="Helical" evidence="24">
    <location>
        <begin position="179"/>
        <end position="201"/>
    </location>
</feature>
<evidence type="ECO:0000256" key="23">
    <source>
        <dbReference type="ARBA" id="ARBA00033406"/>
    </source>
</evidence>
<comment type="caution">
    <text evidence="25">The sequence shown here is derived from an EMBL/GenBank/DDBJ whole genome shotgun (WGS) entry which is preliminary data.</text>
</comment>
<dbReference type="GO" id="GO:0016024">
    <property type="term" value="P:CDP-diacylglycerol biosynthetic process"/>
    <property type="evidence" value="ECO:0007669"/>
    <property type="project" value="TreeGrafter"/>
</dbReference>
<keyword evidence="26" id="KW-1185">Reference proteome</keyword>
<comment type="similarity">
    <text evidence="5">Belongs to the CDS family.</text>
</comment>